<reference evidence="2" key="1">
    <citation type="journal article" date="2022" name="Mol. Ecol. Resour.">
        <title>The genomes of chicory, endive, great burdock and yacon provide insights into Asteraceae palaeo-polyploidization history and plant inulin production.</title>
        <authorList>
            <person name="Fan W."/>
            <person name="Wang S."/>
            <person name="Wang H."/>
            <person name="Wang A."/>
            <person name="Jiang F."/>
            <person name="Liu H."/>
            <person name="Zhao H."/>
            <person name="Xu D."/>
            <person name="Zhang Y."/>
        </authorList>
    </citation>
    <scope>NUCLEOTIDE SEQUENCE [LARGE SCALE GENOMIC DNA]</scope>
    <source>
        <strain evidence="2">cv. Yunnan</strain>
    </source>
</reference>
<protein>
    <submittedName>
        <fullName evidence="1">Uncharacterized protein</fullName>
    </submittedName>
</protein>
<evidence type="ECO:0000313" key="1">
    <source>
        <dbReference type="EMBL" id="KAI3812649.1"/>
    </source>
</evidence>
<keyword evidence="2" id="KW-1185">Reference proteome</keyword>
<dbReference type="Proteomes" id="UP001056120">
    <property type="component" value="Linkage Group LG06"/>
</dbReference>
<reference evidence="1 2" key="2">
    <citation type="journal article" date="2022" name="Mol. Ecol. Resour.">
        <title>The genomes of chicory, endive, great burdock and yacon provide insights into Asteraceae paleo-polyploidization history and plant inulin production.</title>
        <authorList>
            <person name="Fan W."/>
            <person name="Wang S."/>
            <person name="Wang H."/>
            <person name="Wang A."/>
            <person name="Jiang F."/>
            <person name="Liu H."/>
            <person name="Zhao H."/>
            <person name="Xu D."/>
            <person name="Zhang Y."/>
        </authorList>
    </citation>
    <scope>NUCLEOTIDE SEQUENCE [LARGE SCALE GENOMIC DNA]</scope>
    <source>
        <strain evidence="2">cv. Yunnan</strain>
        <tissue evidence="1">Leaves</tissue>
    </source>
</reference>
<proteinExistence type="predicted"/>
<accession>A0ACB9IWL6</accession>
<comment type="caution">
    <text evidence="1">The sequence shown here is derived from an EMBL/GenBank/DDBJ whole genome shotgun (WGS) entry which is preliminary data.</text>
</comment>
<gene>
    <name evidence="1" type="ORF">L1987_17361</name>
</gene>
<sequence>METMQEIRNVMNVTSARNLMRELQVILDQWKENSETNTTHVKRDKAPMEPKCHFEERMTHIEWYWVDLRDQLEKGFICTHDTSTLLRKIEGVLTEVPRSHRGKLQARFSHLYAEAETMMDNSGGLYEDLM</sequence>
<name>A0ACB9IWL6_9ASTR</name>
<evidence type="ECO:0000313" key="2">
    <source>
        <dbReference type="Proteomes" id="UP001056120"/>
    </source>
</evidence>
<organism evidence="1 2">
    <name type="scientific">Smallanthus sonchifolius</name>
    <dbReference type="NCBI Taxonomy" id="185202"/>
    <lineage>
        <taxon>Eukaryota</taxon>
        <taxon>Viridiplantae</taxon>
        <taxon>Streptophyta</taxon>
        <taxon>Embryophyta</taxon>
        <taxon>Tracheophyta</taxon>
        <taxon>Spermatophyta</taxon>
        <taxon>Magnoliopsida</taxon>
        <taxon>eudicotyledons</taxon>
        <taxon>Gunneridae</taxon>
        <taxon>Pentapetalae</taxon>
        <taxon>asterids</taxon>
        <taxon>campanulids</taxon>
        <taxon>Asterales</taxon>
        <taxon>Asteraceae</taxon>
        <taxon>Asteroideae</taxon>
        <taxon>Heliantheae alliance</taxon>
        <taxon>Millerieae</taxon>
        <taxon>Smallanthus</taxon>
    </lineage>
</organism>
<dbReference type="EMBL" id="CM042023">
    <property type="protein sequence ID" value="KAI3812649.1"/>
    <property type="molecule type" value="Genomic_DNA"/>
</dbReference>